<protein>
    <submittedName>
        <fullName evidence="2">Uncharacterized protein</fullName>
    </submittedName>
</protein>
<evidence type="ECO:0000313" key="2">
    <source>
        <dbReference type="WBParaSite" id="nRc.2.0.1.t45266-RA"/>
    </source>
</evidence>
<accession>A0A915L3F0</accession>
<sequence>MQSGVPTAVLSCIVPRGFDANDPISALVHIAYTYAVYTLHVRELYSPKGGRAPQAKVHFDKVYLGNFCVKSDIAKDCHRFSNAKQRDPRLLRHHKTDQHISTIYKNLDVQNSEKSRGSQLSFSKGQPGVSRVSVEGFTNPPYVHQWLVVCQLFKQTKIAKSVLFNL</sequence>
<dbReference type="AlphaFoldDB" id="A0A915L3F0"/>
<reference evidence="2" key="1">
    <citation type="submission" date="2022-11" db="UniProtKB">
        <authorList>
            <consortium name="WormBaseParasite"/>
        </authorList>
    </citation>
    <scope>IDENTIFICATION</scope>
</reference>
<keyword evidence="1" id="KW-1185">Reference proteome</keyword>
<dbReference type="WBParaSite" id="nRc.2.0.1.t45266-RA">
    <property type="protein sequence ID" value="nRc.2.0.1.t45266-RA"/>
    <property type="gene ID" value="nRc.2.0.1.g45266"/>
</dbReference>
<name>A0A915L3F0_ROMCU</name>
<proteinExistence type="predicted"/>
<dbReference type="Proteomes" id="UP000887565">
    <property type="component" value="Unplaced"/>
</dbReference>
<organism evidence="1 2">
    <name type="scientific">Romanomermis culicivorax</name>
    <name type="common">Nematode worm</name>
    <dbReference type="NCBI Taxonomy" id="13658"/>
    <lineage>
        <taxon>Eukaryota</taxon>
        <taxon>Metazoa</taxon>
        <taxon>Ecdysozoa</taxon>
        <taxon>Nematoda</taxon>
        <taxon>Enoplea</taxon>
        <taxon>Dorylaimia</taxon>
        <taxon>Mermithida</taxon>
        <taxon>Mermithoidea</taxon>
        <taxon>Mermithidae</taxon>
        <taxon>Romanomermis</taxon>
    </lineage>
</organism>
<evidence type="ECO:0000313" key="1">
    <source>
        <dbReference type="Proteomes" id="UP000887565"/>
    </source>
</evidence>